<evidence type="ECO:0000256" key="2">
    <source>
        <dbReference type="ARBA" id="ARBA00022723"/>
    </source>
</evidence>
<evidence type="ECO:0000313" key="8">
    <source>
        <dbReference type="Proteomes" id="UP000659904"/>
    </source>
</evidence>
<dbReference type="GO" id="GO:0008270">
    <property type="term" value="F:zinc ion binding"/>
    <property type="evidence" value="ECO:0007669"/>
    <property type="project" value="InterPro"/>
</dbReference>
<dbReference type="InterPro" id="IPR024079">
    <property type="entry name" value="MetalloPept_cat_dom_sf"/>
</dbReference>
<feature type="signal peptide" evidence="5">
    <location>
        <begin position="1"/>
        <end position="32"/>
    </location>
</feature>
<keyword evidence="5" id="KW-0732">Signal</keyword>
<evidence type="ECO:0000256" key="5">
    <source>
        <dbReference type="SAM" id="SignalP"/>
    </source>
</evidence>
<dbReference type="AlphaFoldDB" id="A0A8J3KI30"/>
<sequence length="262" mass="27473">MHVLTGSKRRISLALTAAAATVTAIAAVPAHAAPAPSNERVVTVERAADGTLTETIYQVAPGFTGADLANNLRAKGASGVAVLSGEQASGEVVAAVAACSSGSARTWPSSATCFVRWSYNGAVRPVIDFVDHSGASWPVGRAVTEWNETSGIDSIYRPASSGCDGAPAHCVHVYSSNYGATGWTGSTSRTFNAANTYYASASVKLNDYYGGTEAQKWNTACHELGHVLGLDHNTGTESCLYSSRTSTKYPDADDYNLIERYY</sequence>
<accession>A0A8J3KI30</accession>
<dbReference type="Pfam" id="PF00413">
    <property type="entry name" value="Peptidase_M10"/>
    <property type="match status" value="1"/>
</dbReference>
<dbReference type="GO" id="GO:0004222">
    <property type="term" value="F:metalloendopeptidase activity"/>
    <property type="evidence" value="ECO:0007669"/>
    <property type="project" value="InterPro"/>
</dbReference>
<evidence type="ECO:0000256" key="4">
    <source>
        <dbReference type="ARBA" id="ARBA00022833"/>
    </source>
</evidence>
<protein>
    <recommendedName>
        <fullName evidence="6">Peptidase M10 metallopeptidase domain-containing protein</fullName>
    </recommendedName>
</protein>
<dbReference type="GO" id="GO:0031012">
    <property type="term" value="C:extracellular matrix"/>
    <property type="evidence" value="ECO:0007669"/>
    <property type="project" value="InterPro"/>
</dbReference>
<feature type="chain" id="PRO_5035182705" description="Peptidase M10 metallopeptidase domain-containing protein" evidence="5">
    <location>
        <begin position="33"/>
        <end position="262"/>
    </location>
</feature>
<keyword evidence="2" id="KW-0479">Metal-binding</keyword>
<evidence type="ECO:0000259" key="6">
    <source>
        <dbReference type="Pfam" id="PF00413"/>
    </source>
</evidence>
<gene>
    <name evidence="7" type="ORF">Cci01nite_62380</name>
</gene>
<dbReference type="SUPFAM" id="SSF55486">
    <property type="entry name" value="Metalloproteases ('zincins'), catalytic domain"/>
    <property type="match status" value="1"/>
</dbReference>
<dbReference type="InterPro" id="IPR001818">
    <property type="entry name" value="Pept_M10_metallopeptidase"/>
</dbReference>
<dbReference type="GO" id="GO:0006508">
    <property type="term" value="P:proteolysis"/>
    <property type="evidence" value="ECO:0007669"/>
    <property type="project" value="UniProtKB-KW"/>
</dbReference>
<evidence type="ECO:0000313" key="7">
    <source>
        <dbReference type="EMBL" id="GIG01145.1"/>
    </source>
</evidence>
<keyword evidence="8" id="KW-1185">Reference proteome</keyword>
<keyword evidence="4" id="KW-0862">Zinc</keyword>
<evidence type="ECO:0000256" key="1">
    <source>
        <dbReference type="ARBA" id="ARBA00022670"/>
    </source>
</evidence>
<proteinExistence type="predicted"/>
<dbReference type="Proteomes" id="UP000659904">
    <property type="component" value="Unassembled WGS sequence"/>
</dbReference>
<dbReference type="EMBL" id="BONH01000035">
    <property type="protein sequence ID" value="GIG01145.1"/>
    <property type="molecule type" value="Genomic_DNA"/>
</dbReference>
<keyword evidence="1" id="KW-0645">Protease</keyword>
<keyword evidence="3" id="KW-0378">Hydrolase</keyword>
<name>A0A8J3KI30_9ACTN</name>
<organism evidence="7 8">
    <name type="scientific">Catellatospora citrea</name>
    <dbReference type="NCBI Taxonomy" id="53366"/>
    <lineage>
        <taxon>Bacteria</taxon>
        <taxon>Bacillati</taxon>
        <taxon>Actinomycetota</taxon>
        <taxon>Actinomycetes</taxon>
        <taxon>Micromonosporales</taxon>
        <taxon>Micromonosporaceae</taxon>
        <taxon>Catellatospora</taxon>
    </lineage>
</organism>
<comment type="caution">
    <text evidence="7">The sequence shown here is derived from an EMBL/GenBank/DDBJ whole genome shotgun (WGS) entry which is preliminary data.</text>
</comment>
<dbReference type="Gene3D" id="3.40.390.10">
    <property type="entry name" value="Collagenase (Catalytic Domain)"/>
    <property type="match status" value="1"/>
</dbReference>
<feature type="domain" description="Peptidase M10 metallopeptidase" evidence="6">
    <location>
        <begin position="211"/>
        <end position="262"/>
    </location>
</feature>
<evidence type="ECO:0000256" key="3">
    <source>
        <dbReference type="ARBA" id="ARBA00022801"/>
    </source>
</evidence>
<reference evidence="7 8" key="1">
    <citation type="submission" date="2021-01" db="EMBL/GenBank/DDBJ databases">
        <title>Whole genome shotgun sequence of Catellatospora citrea NBRC 14495.</title>
        <authorList>
            <person name="Komaki H."/>
            <person name="Tamura T."/>
        </authorList>
    </citation>
    <scope>NUCLEOTIDE SEQUENCE [LARGE SCALE GENOMIC DNA]</scope>
    <source>
        <strain evidence="7 8">NBRC 14495</strain>
    </source>
</reference>